<evidence type="ECO:0000313" key="23">
    <source>
        <dbReference type="Proteomes" id="UP000887568"/>
    </source>
</evidence>
<keyword evidence="23" id="KW-1185">Reference proteome</keyword>
<feature type="compositionally biased region" description="Basic and acidic residues" evidence="20">
    <location>
        <begin position="563"/>
        <end position="582"/>
    </location>
</feature>
<evidence type="ECO:0000259" key="21">
    <source>
        <dbReference type="Pfam" id="PF01416"/>
    </source>
</evidence>
<dbReference type="SUPFAM" id="SSF55120">
    <property type="entry name" value="Pseudouridine synthase"/>
    <property type="match status" value="1"/>
</dbReference>
<dbReference type="Gene3D" id="3.30.70.580">
    <property type="entry name" value="Pseudouridine synthase I, catalytic domain, N-terminal subdomain"/>
    <property type="match status" value="1"/>
</dbReference>
<evidence type="ECO:0000256" key="14">
    <source>
        <dbReference type="ARBA" id="ARBA00075153"/>
    </source>
</evidence>
<dbReference type="CDD" id="cd02568">
    <property type="entry name" value="PseudoU_synth_PUS1_PUS2"/>
    <property type="match status" value="1"/>
</dbReference>
<dbReference type="CTD" id="80324"/>
<evidence type="ECO:0000256" key="6">
    <source>
        <dbReference type="ARBA" id="ARBA00023235"/>
    </source>
</evidence>
<dbReference type="GO" id="GO:0160147">
    <property type="term" value="F:tRNA pseudouridine(38-40) synthase activity"/>
    <property type="evidence" value="ECO:0007669"/>
    <property type="project" value="UniProtKB-EC"/>
</dbReference>
<organism evidence="22 23">
    <name type="scientific">Patiria miniata</name>
    <name type="common">Bat star</name>
    <name type="synonym">Asterina miniata</name>
    <dbReference type="NCBI Taxonomy" id="46514"/>
    <lineage>
        <taxon>Eukaryota</taxon>
        <taxon>Metazoa</taxon>
        <taxon>Echinodermata</taxon>
        <taxon>Eleutherozoa</taxon>
        <taxon>Asterozoa</taxon>
        <taxon>Asteroidea</taxon>
        <taxon>Valvatacea</taxon>
        <taxon>Valvatida</taxon>
        <taxon>Asterinidae</taxon>
        <taxon>Patiria</taxon>
    </lineage>
</organism>
<dbReference type="GO" id="GO:1990481">
    <property type="term" value="P:mRNA pseudouridine synthesis"/>
    <property type="evidence" value="ECO:0007669"/>
    <property type="project" value="TreeGrafter"/>
</dbReference>
<evidence type="ECO:0000256" key="5">
    <source>
        <dbReference type="ARBA" id="ARBA00022694"/>
    </source>
</evidence>
<comment type="catalytic activity">
    <reaction evidence="8">
        <text>a uridine in tRNA = a pseudouridine in tRNA</text>
        <dbReference type="Rhea" id="RHEA:54572"/>
        <dbReference type="Rhea" id="RHEA-COMP:13339"/>
        <dbReference type="Rhea" id="RHEA-COMP:13934"/>
        <dbReference type="ChEBI" id="CHEBI:65314"/>
        <dbReference type="ChEBI" id="CHEBI:65315"/>
    </reaction>
</comment>
<dbReference type="InterPro" id="IPR041708">
    <property type="entry name" value="PUS1/PUS2-like"/>
</dbReference>
<dbReference type="GO" id="GO:0005634">
    <property type="term" value="C:nucleus"/>
    <property type="evidence" value="ECO:0007669"/>
    <property type="project" value="UniProtKB-SubCell"/>
</dbReference>
<evidence type="ECO:0000256" key="20">
    <source>
        <dbReference type="SAM" id="MobiDB-lite"/>
    </source>
</evidence>
<dbReference type="FunFam" id="3.30.70.660:FF:000002">
    <property type="entry name" value="tRNA pseudouridine synthase"/>
    <property type="match status" value="1"/>
</dbReference>
<comment type="catalytic activity">
    <reaction evidence="9">
        <text>uridine(38/39/40) in tRNA = pseudouridine(38/39/40) in tRNA</text>
        <dbReference type="Rhea" id="RHEA:22376"/>
        <dbReference type="Rhea" id="RHEA-COMP:10085"/>
        <dbReference type="Rhea" id="RHEA-COMP:10087"/>
        <dbReference type="ChEBI" id="CHEBI:65314"/>
        <dbReference type="ChEBI" id="CHEBI:65315"/>
        <dbReference type="EC" id="5.4.99.12"/>
    </reaction>
</comment>
<dbReference type="Proteomes" id="UP000887568">
    <property type="component" value="Unplaced"/>
</dbReference>
<keyword evidence="4" id="KW-0507">mRNA processing</keyword>
<accession>A0A913Z6C5</accession>
<evidence type="ECO:0000256" key="19">
    <source>
        <dbReference type="PIRSR" id="PIRSR641708-2"/>
    </source>
</evidence>
<dbReference type="EnsemblMetazoa" id="XM_038190427.1">
    <property type="protein sequence ID" value="XP_038046355.1"/>
    <property type="gene ID" value="LOC119720648"/>
</dbReference>
<feature type="active site" description="Nucleophile" evidence="18">
    <location>
        <position position="209"/>
    </location>
</feature>
<feature type="binding site" evidence="19">
    <location>
        <position position="264"/>
    </location>
    <ligand>
        <name>substrate</name>
    </ligand>
</feature>
<dbReference type="FunFam" id="3.30.70.580:FF:000002">
    <property type="entry name" value="tRNA pseudouridine synthase"/>
    <property type="match status" value="1"/>
</dbReference>
<dbReference type="InterPro" id="IPR001406">
    <property type="entry name" value="PsdUridine_synth_TruA"/>
</dbReference>
<dbReference type="GO" id="GO:0003723">
    <property type="term" value="F:RNA binding"/>
    <property type="evidence" value="ECO:0007669"/>
    <property type="project" value="InterPro"/>
</dbReference>
<evidence type="ECO:0000256" key="8">
    <source>
        <dbReference type="ARBA" id="ARBA00036943"/>
    </source>
</evidence>
<evidence type="ECO:0000256" key="1">
    <source>
        <dbReference type="ARBA" id="ARBA00001166"/>
    </source>
</evidence>
<dbReference type="GeneID" id="119720648"/>
<dbReference type="AlphaFoldDB" id="A0A913Z6C5"/>
<comment type="catalytic activity">
    <reaction evidence="1">
        <text>a uridine in mRNA = a pseudouridine in mRNA</text>
        <dbReference type="Rhea" id="RHEA:56644"/>
        <dbReference type="Rhea" id="RHEA-COMP:14658"/>
        <dbReference type="Rhea" id="RHEA-COMP:14659"/>
        <dbReference type="ChEBI" id="CHEBI:65314"/>
        <dbReference type="ChEBI" id="CHEBI:65315"/>
    </reaction>
</comment>
<dbReference type="InterPro" id="IPR020095">
    <property type="entry name" value="PsdUridine_synth_TruA_C"/>
</dbReference>
<evidence type="ECO:0000256" key="2">
    <source>
        <dbReference type="ARBA" id="ARBA00004123"/>
    </source>
</evidence>
<evidence type="ECO:0000256" key="17">
    <source>
        <dbReference type="ARBA" id="ARBA00081344"/>
    </source>
</evidence>
<evidence type="ECO:0000256" key="4">
    <source>
        <dbReference type="ARBA" id="ARBA00022664"/>
    </source>
</evidence>
<dbReference type="InterPro" id="IPR020094">
    <property type="entry name" value="TruA/RsuA/RluB/E/F_N"/>
</dbReference>
<dbReference type="GO" id="GO:0031119">
    <property type="term" value="P:tRNA pseudouridine synthesis"/>
    <property type="evidence" value="ECO:0007669"/>
    <property type="project" value="InterPro"/>
</dbReference>
<protein>
    <recommendedName>
        <fullName evidence="13">Pseudouridylate synthase 1 homolog</fullName>
        <ecNumber evidence="12">5.4.99.12</ecNumber>
    </recommendedName>
    <alternativeName>
        <fullName evidence="14">tRNA pseudouridine synthase 1</fullName>
    </alternativeName>
    <alternativeName>
        <fullName evidence="17">tRNA pseudouridine(38-40) synthase</fullName>
    </alternativeName>
    <alternativeName>
        <fullName evidence="15">tRNA pseudouridylate synthase I</fullName>
    </alternativeName>
    <alternativeName>
        <fullName evidence="16">tRNA-uridine isomerase I</fullName>
    </alternativeName>
</protein>
<dbReference type="OrthoDB" id="10256309at2759"/>
<proteinExistence type="inferred from homology"/>
<feature type="compositionally biased region" description="Basic and acidic residues" evidence="20">
    <location>
        <begin position="476"/>
        <end position="488"/>
    </location>
</feature>
<comment type="similarity">
    <text evidence="3">Belongs to the tRNA pseudouridine synthase TruA family.</text>
</comment>
<feature type="region of interest" description="Disordered" evidence="20">
    <location>
        <begin position="474"/>
        <end position="596"/>
    </location>
</feature>
<feature type="compositionally biased region" description="Polar residues" evidence="20">
    <location>
        <begin position="36"/>
        <end position="49"/>
    </location>
</feature>
<dbReference type="NCBIfam" id="TIGR00071">
    <property type="entry name" value="hisT_truA"/>
    <property type="match status" value="1"/>
</dbReference>
<dbReference type="InterPro" id="IPR020103">
    <property type="entry name" value="PsdUridine_synth_cat_dom_sf"/>
</dbReference>
<name>A0A913Z6C5_PATMI</name>
<dbReference type="InterPro" id="IPR020097">
    <property type="entry name" value="PsdUridine_synth_TruA_a/b_dom"/>
</dbReference>
<keyword evidence="6" id="KW-0413">Isomerase</keyword>
<feature type="domain" description="Pseudouridine synthase I TruA alpha/beta" evidence="21">
    <location>
        <begin position="300"/>
        <end position="403"/>
    </location>
</feature>
<dbReference type="GO" id="GO:0006397">
    <property type="term" value="P:mRNA processing"/>
    <property type="evidence" value="ECO:0007669"/>
    <property type="project" value="UniProtKB-KW"/>
</dbReference>
<keyword evidence="7" id="KW-0539">Nucleus</keyword>
<dbReference type="EC" id="5.4.99.12" evidence="12"/>
<evidence type="ECO:0000256" key="11">
    <source>
        <dbReference type="ARBA" id="ARBA00064589"/>
    </source>
</evidence>
<dbReference type="PANTHER" id="PTHR11142">
    <property type="entry name" value="PSEUDOURIDYLATE SYNTHASE"/>
    <property type="match status" value="1"/>
</dbReference>
<evidence type="ECO:0000256" key="9">
    <source>
        <dbReference type="ARBA" id="ARBA00052184"/>
    </source>
</evidence>
<dbReference type="Gene3D" id="3.30.70.660">
    <property type="entry name" value="Pseudouridine synthase I, catalytic domain, C-terminal subdomain"/>
    <property type="match status" value="1"/>
</dbReference>
<feature type="region of interest" description="Disordered" evidence="20">
    <location>
        <begin position="33"/>
        <end position="55"/>
    </location>
</feature>
<evidence type="ECO:0000313" key="22">
    <source>
        <dbReference type="EnsemblMetazoa" id="XP_038046355.1"/>
    </source>
</evidence>
<evidence type="ECO:0000256" key="10">
    <source>
        <dbReference type="ARBA" id="ARBA00053709"/>
    </source>
</evidence>
<evidence type="ECO:0000256" key="7">
    <source>
        <dbReference type="ARBA" id="ARBA00023242"/>
    </source>
</evidence>
<dbReference type="PANTHER" id="PTHR11142:SF4">
    <property type="entry name" value="PSEUDOURIDYLATE SYNTHASE 1 HOMOLOG"/>
    <property type="match status" value="1"/>
</dbReference>
<evidence type="ECO:0000256" key="18">
    <source>
        <dbReference type="PIRSR" id="PIRSR641708-1"/>
    </source>
</evidence>
<dbReference type="HAMAP" id="MF_00171">
    <property type="entry name" value="TruA"/>
    <property type="match status" value="1"/>
</dbReference>
<dbReference type="Pfam" id="PF01416">
    <property type="entry name" value="PseudoU_synth_1"/>
    <property type="match status" value="1"/>
</dbReference>
<comment type="subcellular location">
    <subcellularLocation>
        <location evidence="2">Nucleus</location>
    </subcellularLocation>
</comment>
<sequence>MLVARLQQGLLRLRTVLPKFKMADAIPKEATAVAKVTQSPEDSQASSGNKRPLESMEQIGSVSSVATATSAATTQADTAATTLATTVAVTETTPIATVAATPVTTVTATTIVSSEATAVAVAASTEEPAPKKLKTEDDSSNASPLKIVKRKVAMLLSYSGVGYKGMQKNPGEKTIEEDLAHALLKCQAITEEQAQNFGKMAFQRCARTDKGVSAAGQVVSLKMKIFDNVVGRINEYLPPCIRVMGIKRTTGSFNSKYNCDFRTYIYMLPTFAFEPIEEITTESYRVTEEKLQEVKELLMLYIGTHNFHNFTSGKLFKDPSAYRYIREFTCDEPYIYEGLEFVILRVRGQSFVLHQIRKMIGLVIAIAKGFAPKDTLERAFGEDKLDIPRAPGLGLVLESVHYDVYNRRWGSDGMHEALTWDDCKDDLEAFKKEHIYPTIVSTEKKQRAMMQWLSTLPLHTYDVIETPNPYRGLASHIEKDRREKKERLNMSSANSGNKEERPLESASSSHRAQGDGGPEVTSTTGQEQSHQVGGPDGTSVEDKHEAECKTSSSEVQPAGHSVETQDRVPMETGKANETREEISSTSKGPDPGIGTT</sequence>
<evidence type="ECO:0000256" key="15">
    <source>
        <dbReference type="ARBA" id="ARBA00079087"/>
    </source>
</evidence>
<feature type="compositionally biased region" description="Polar residues" evidence="20">
    <location>
        <begin position="520"/>
        <end position="531"/>
    </location>
</feature>
<evidence type="ECO:0000256" key="16">
    <source>
        <dbReference type="ARBA" id="ARBA00080849"/>
    </source>
</evidence>
<dbReference type="RefSeq" id="XP_038046355.1">
    <property type="nucleotide sequence ID" value="XM_038190427.1"/>
</dbReference>
<evidence type="ECO:0000256" key="3">
    <source>
        <dbReference type="ARBA" id="ARBA00009375"/>
    </source>
</evidence>
<evidence type="ECO:0000256" key="13">
    <source>
        <dbReference type="ARBA" id="ARBA00068582"/>
    </source>
</evidence>
<comment type="subunit">
    <text evidence="11">Monomer. Forms a complex with RARG and the SRA1 RNA in the nucleus.</text>
</comment>
<evidence type="ECO:0000256" key="12">
    <source>
        <dbReference type="ARBA" id="ARBA00066509"/>
    </source>
</evidence>
<comment type="function">
    <text evidence="10">Pseudouridylate synthase that catalyzes pseudouridylation of tRNAs and mRNAs. Acts on positions 27/28 in the anticodon stem and also positions 34 and 36 in the anticodon of an intron containing tRNA. Also catalyzes pseudouridylation of mRNAs: mediates pseudouridylation of mRNAs with the consensus sequence 5'-UGUAG-3'. Acts as a regulator of pre-mRNA splicing by mediating pseudouridylation of pre-mRNAs at locations associated with alternatively spliced regions. Pseudouridylation of pre-mRNAs near splice sites directly regulates mRNA splicing and mRNA 3'-end processing. Involved in regulation of nuclear receptor activity through pseudouridylation of SRA1 mRNA.</text>
</comment>
<reference evidence="22" key="1">
    <citation type="submission" date="2022-11" db="UniProtKB">
        <authorList>
            <consortium name="EnsemblMetazoa"/>
        </authorList>
    </citation>
    <scope>IDENTIFICATION</scope>
</reference>
<keyword evidence="5" id="KW-0819">tRNA processing</keyword>